<evidence type="ECO:0000313" key="4">
    <source>
        <dbReference type="Proteomes" id="UP000195772"/>
    </source>
</evidence>
<dbReference type="OrthoDB" id="1004098at2"/>
<proteinExistence type="predicted"/>
<dbReference type="InterPro" id="IPR038653">
    <property type="entry name" value="Put_CMD_sf"/>
</dbReference>
<feature type="chain" id="PRO_5012689194" description="Putative carbohydrate metabolism domain-containing protein" evidence="1">
    <location>
        <begin position="27"/>
        <end position="709"/>
    </location>
</feature>
<keyword evidence="1" id="KW-0732">Signal</keyword>
<comment type="caution">
    <text evidence="3">The sequence shown here is derived from an EMBL/GenBank/DDBJ whole genome shotgun (WGS) entry which is preliminary data.</text>
</comment>
<organism evidence="3 4">
    <name type="scientific">Alistipes onderdonkii</name>
    <dbReference type="NCBI Taxonomy" id="328813"/>
    <lineage>
        <taxon>Bacteria</taxon>
        <taxon>Pseudomonadati</taxon>
        <taxon>Bacteroidota</taxon>
        <taxon>Bacteroidia</taxon>
        <taxon>Bacteroidales</taxon>
        <taxon>Rikenellaceae</taxon>
        <taxon>Alistipes</taxon>
    </lineage>
</organism>
<dbReference type="InterPro" id="IPR025112">
    <property type="entry name" value="PCMD"/>
</dbReference>
<evidence type="ECO:0000313" key="3">
    <source>
        <dbReference type="EMBL" id="OUN04918.1"/>
    </source>
</evidence>
<dbReference type="InterPro" id="IPR027840">
    <property type="entry name" value="DUF4493"/>
</dbReference>
<accession>A0A1Y3R2Z0</accession>
<dbReference type="PROSITE" id="PS51257">
    <property type="entry name" value="PROKAR_LIPOPROTEIN"/>
    <property type="match status" value="1"/>
</dbReference>
<sequence>MKRYISYFAVLLAVLLGAACSKDDSAAGSDNRTGVMAMTVSTRQTADTGEYDPLQHQTVYIYNDEGGLLRKYTSKEACPERLELLAGTYRVAVEAGEEAPADFTKRLYKGEETFTVKPGETTNVAVVCQIVNTVVEVKFDDTIAENLAPGYSVWIAGGEKVDEEAAEAGSVPALRFTAEGTGYYTLPAGMTSLAWLFRGTHVKGKNVEMEDYIPNVKAGGKYTLTFKYSPDLPGYIDCVLISVDPDTDDKDDEIIFSPDPAVISEGFDITEIQKYRSGEKKYRIMAFSELTRFTVSVGDKSYDALNGTTEGISLEPVDKYNVRLTLSDAFFASCQAGDQKVTLRIEDANGGSSEVATTYRLEGLVPVTADDYDLWANTVTLRVVSFTPGTTVQFGLRSSGGEWQPMAGTSQGDDFITATYAPQWVPQTVKEQTVYTQAAGTGIIATHSYDFRAIINGTETTGTFTAGEVQPIPNGDMSGWSMTGGFAFPNAAGESFWSSGNNTMTKTLCTSTDVKFGKSAPAAKLTSTNMLVLAAGNLFTGEFAYKSFTGTVQFGQTYAFTARPSAMKVKYHAHVGTVDKVRTSGDICPYIKKGDPDMARIFVAIVDWNAPHEVVSGMTTTKGAWDPEKGIDNVSEGKILGYGSLWITQSTEGEDMQDAELDIVWYDHETRPAEGKYSLVISCACNAYGDYFTGCSKNVMYVDDFEWVY</sequence>
<evidence type="ECO:0000256" key="1">
    <source>
        <dbReference type="SAM" id="SignalP"/>
    </source>
</evidence>
<feature type="domain" description="Putative carbohydrate metabolism" evidence="2">
    <location>
        <begin position="497"/>
        <end position="706"/>
    </location>
</feature>
<dbReference type="AlphaFoldDB" id="A0A1Y3R2Z0"/>
<dbReference type="EMBL" id="NFHB01000001">
    <property type="protein sequence ID" value="OUN04918.1"/>
    <property type="molecule type" value="Genomic_DNA"/>
</dbReference>
<evidence type="ECO:0000259" key="2">
    <source>
        <dbReference type="Pfam" id="PF13201"/>
    </source>
</evidence>
<dbReference type="Gene3D" id="2.60.120.890">
    <property type="entry name" value="BT2081, beta-jelly-roll domain"/>
    <property type="match status" value="1"/>
</dbReference>
<dbReference type="RefSeq" id="WP_087400984.1">
    <property type="nucleotide sequence ID" value="NZ_NFHB01000001.1"/>
</dbReference>
<feature type="signal peptide" evidence="1">
    <location>
        <begin position="1"/>
        <end position="26"/>
    </location>
</feature>
<gene>
    <name evidence="3" type="ORF">B5G41_01005</name>
</gene>
<name>A0A1Y3R2Z0_9BACT</name>
<reference evidence="4" key="1">
    <citation type="submission" date="2017-04" db="EMBL/GenBank/DDBJ databases">
        <title>Function of individual gut microbiota members based on whole genome sequencing of pure cultures obtained from chicken caecum.</title>
        <authorList>
            <person name="Medvecky M."/>
            <person name="Cejkova D."/>
            <person name="Polansky O."/>
            <person name="Karasova D."/>
            <person name="Kubasova T."/>
            <person name="Cizek A."/>
            <person name="Rychlik I."/>
        </authorList>
    </citation>
    <scope>NUCLEOTIDE SEQUENCE [LARGE SCALE GENOMIC DNA]</scope>
    <source>
        <strain evidence="4">An90</strain>
    </source>
</reference>
<dbReference type="Proteomes" id="UP000195772">
    <property type="component" value="Unassembled WGS sequence"/>
</dbReference>
<dbReference type="Pfam" id="PF14900">
    <property type="entry name" value="DUF4493"/>
    <property type="match status" value="1"/>
</dbReference>
<dbReference type="eggNOG" id="ENOG50316Q7">
    <property type="taxonomic scope" value="Bacteria"/>
</dbReference>
<dbReference type="Pfam" id="PF13201">
    <property type="entry name" value="PCMD"/>
    <property type="match status" value="1"/>
</dbReference>
<protein>
    <recommendedName>
        <fullName evidence="2">Putative carbohydrate metabolism domain-containing protein</fullName>
    </recommendedName>
</protein>